<gene>
    <name evidence="6" type="primary">ybaK</name>
    <name evidence="6" type="ORF">ESP70_002845</name>
</gene>
<dbReference type="InterPro" id="IPR036754">
    <property type="entry name" value="YbaK/aa-tRNA-synt-asso_dom_sf"/>
</dbReference>
<evidence type="ECO:0000313" key="6">
    <source>
        <dbReference type="EMBL" id="KAA1399714.1"/>
    </source>
</evidence>
<reference evidence="6" key="1">
    <citation type="submission" date="2019-09" db="EMBL/GenBank/DDBJ databases">
        <authorList>
            <person name="Li J."/>
        </authorList>
    </citation>
    <scope>NUCLEOTIDE SEQUENCE [LARGE SCALE GENOMIC DNA]</scope>
    <source>
        <strain evidence="6">JCM 14732</strain>
    </source>
</reference>
<evidence type="ECO:0000313" key="7">
    <source>
        <dbReference type="Proteomes" id="UP000380867"/>
    </source>
</evidence>
<dbReference type="SUPFAM" id="SSF55826">
    <property type="entry name" value="YbaK/ProRS associated domain"/>
    <property type="match status" value="1"/>
</dbReference>
<dbReference type="CDD" id="cd00002">
    <property type="entry name" value="YbaK_deacylase"/>
    <property type="match status" value="1"/>
</dbReference>
<evidence type="ECO:0000256" key="1">
    <source>
        <dbReference type="ARBA" id="ARBA00009798"/>
    </source>
</evidence>
<dbReference type="EC" id="4.2.-.-" evidence="4"/>
<dbReference type="PANTHER" id="PTHR30411:SF0">
    <property type="entry name" value="CYS-TRNA(PRO)_CYS-TRNA(CYS) DEACYLASE YBAK"/>
    <property type="match status" value="1"/>
</dbReference>
<dbReference type="GO" id="GO:0006412">
    <property type="term" value="P:translation"/>
    <property type="evidence" value="ECO:0007669"/>
    <property type="project" value="UniProtKB-KW"/>
</dbReference>
<keyword evidence="2 4" id="KW-0648">Protein biosynthesis</keyword>
<dbReference type="EMBL" id="SDPQ02000001">
    <property type="protein sequence ID" value="KAA1399714.1"/>
    <property type="molecule type" value="Genomic_DNA"/>
</dbReference>
<proteinExistence type="inferred from homology"/>
<dbReference type="Pfam" id="PF04073">
    <property type="entry name" value="tRNA_edit"/>
    <property type="match status" value="1"/>
</dbReference>
<dbReference type="Gene3D" id="3.90.960.10">
    <property type="entry name" value="YbaK/aminoacyl-tRNA synthetase-associated domain"/>
    <property type="match status" value="1"/>
</dbReference>
<dbReference type="PIRSF" id="PIRSF006181">
    <property type="entry name" value="EbsC_YbaK"/>
    <property type="match status" value="1"/>
</dbReference>
<comment type="similarity">
    <text evidence="1 4">Belongs to the prolyl-tRNA editing family. YbaK/EbsC subfamily.</text>
</comment>
<dbReference type="AlphaFoldDB" id="A0A5M4FHP5"/>
<protein>
    <recommendedName>
        <fullName evidence="4">Cys-tRNA(Pro)/Cys-tRNA(Cys) deacylase</fullName>
        <ecNumber evidence="4">4.2.-.-</ecNumber>
    </recommendedName>
</protein>
<sequence length="163" mass="17213">MAANKKPTDATPAFVALHRANIPFTPHTYVHDPRAESFGMEAAAALGVEPGRVFKTLMAEVDGELCVGVVPVMGSLDLKALADALGGKRAQMADAAQAQRATGYVIGGISPLGQKRKHRTVVDKTSAQWPTIFVSGGRRGLEAEVQPSDLILLTEAVVARIAR</sequence>
<accession>A0A5M4FHP5</accession>
<dbReference type="Proteomes" id="UP000380867">
    <property type="component" value="Unassembled WGS sequence"/>
</dbReference>
<evidence type="ECO:0000256" key="3">
    <source>
        <dbReference type="ARBA" id="ARBA00023239"/>
    </source>
</evidence>
<feature type="domain" description="YbaK/aminoacyl-tRNA synthetase-associated" evidence="5">
    <location>
        <begin position="41"/>
        <end position="150"/>
    </location>
</feature>
<keyword evidence="3 4" id="KW-0456">Lyase</keyword>
<evidence type="ECO:0000256" key="2">
    <source>
        <dbReference type="ARBA" id="ARBA00022917"/>
    </source>
</evidence>
<dbReference type="PANTHER" id="PTHR30411">
    <property type="entry name" value="CYTOPLASMIC PROTEIN"/>
    <property type="match status" value="1"/>
</dbReference>
<name>A0A5M4FHP5_9ACTN</name>
<dbReference type="NCBIfam" id="TIGR00011">
    <property type="entry name" value="YbaK_EbsC"/>
    <property type="match status" value="1"/>
</dbReference>
<dbReference type="GO" id="GO:0016829">
    <property type="term" value="F:lyase activity"/>
    <property type="evidence" value="ECO:0007669"/>
    <property type="project" value="UniProtKB-KW"/>
</dbReference>
<dbReference type="RefSeq" id="WP_149687848.1">
    <property type="nucleotide sequence ID" value="NZ_SDPQ02000001.1"/>
</dbReference>
<dbReference type="OrthoDB" id="9809296at2"/>
<comment type="caution">
    <text evidence="6">The sequence shown here is derived from an EMBL/GenBank/DDBJ whole genome shotgun (WGS) entry which is preliminary data.</text>
</comment>
<keyword evidence="7" id="KW-1185">Reference proteome</keyword>
<dbReference type="GO" id="GO:0002161">
    <property type="term" value="F:aminoacyl-tRNA deacylase activity"/>
    <property type="evidence" value="ECO:0007669"/>
    <property type="project" value="InterPro"/>
</dbReference>
<evidence type="ECO:0000256" key="4">
    <source>
        <dbReference type="PIRNR" id="PIRNR006181"/>
    </source>
</evidence>
<dbReference type="InterPro" id="IPR007214">
    <property type="entry name" value="YbaK/aa-tRNA-synth-assoc-dom"/>
</dbReference>
<evidence type="ECO:0000259" key="5">
    <source>
        <dbReference type="Pfam" id="PF04073"/>
    </source>
</evidence>
<dbReference type="InterPro" id="IPR004369">
    <property type="entry name" value="Prolyl-tRNA_editing_YbaK/EbsC"/>
</dbReference>
<organism evidence="6 7">
    <name type="scientific">Aeromicrobium ginsengisoli</name>
    <dbReference type="NCBI Taxonomy" id="363867"/>
    <lineage>
        <taxon>Bacteria</taxon>
        <taxon>Bacillati</taxon>
        <taxon>Actinomycetota</taxon>
        <taxon>Actinomycetes</taxon>
        <taxon>Propionibacteriales</taxon>
        <taxon>Nocardioidaceae</taxon>
        <taxon>Aeromicrobium</taxon>
    </lineage>
</organism>